<keyword evidence="2" id="KW-1185">Reference proteome</keyword>
<dbReference type="Proteomes" id="UP000030428">
    <property type="component" value="Unassembled WGS sequence"/>
</dbReference>
<organism evidence="1 2">
    <name type="scientific">Candidatus Thiomargarita nelsonii</name>
    <dbReference type="NCBI Taxonomy" id="1003181"/>
    <lineage>
        <taxon>Bacteria</taxon>
        <taxon>Pseudomonadati</taxon>
        <taxon>Pseudomonadota</taxon>
        <taxon>Gammaproteobacteria</taxon>
        <taxon>Thiotrichales</taxon>
        <taxon>Thiotrichaceae</taxon>
        <taxon>Thiomargarita</taxon>
    </lineage>
</organism>
<reference evidence="1 2" key="1">
    <citation type="journal article" date="2016" name="Front. Microbiol.">
        <title>Single-Cell (Meta-)Genomics of a Dimorphic Candidatus Thiomargarita nelsonii Reveals Genomic Plasticity.</title>
        <authorList>
            <person name="Flood B.E."/>
            <person name="Fliss P."/>
            <person name="Jones D.S."/>
            <person name="Dick G.J."/>
            <person name="Jain S."/>
            <person name="Kaster A.K."/>
            <person name="Winkel M."/>
            <person name="Mussmann M."/>
            <person name="Bailey J."/>
        </authorList>
    </citation>
    <scope>NUCLEOTIDE SEQUENCE [LARGE SCALE GENOMIC DNA]</scope>
    <source>
        <strain evidence="1">Hydrate Ridge</strain>
    </source>
</reference>
<dbReference type="EMBL" id="JSZA02000013">
    <property type="protein sequence ID" value="TGO03545.1"/>
    <property type="molecule type" value="Genomic_DNA"/>
</dbReference>
<evidence type="ECO:0000313" key="2">
    <source>
        <dbReference type="Proteomes" id="UP000030428"/>
    </source>
</evidence>
<proteinExistence type="predicted"/>
<name>A0A4E0QX29_9GAMM</name>
<gene>
    <name evidence="1" type="ORF">PN36_05005</name>
</gene>
<accession>A0A4E0QX29</accession>
<comment type="caution">
    <text evidence="1">The sequence shown here is derived from an EMBL/GenBank/DDBJ whole genome shotgun (WGS) entry which is preliminary data.</text>
</comment>
<dbReference type="AlphaFoldDB" id="A0A4E0QX29"/>
<protein>
    <submittedName>
        <fullName evidence="1">Uncharacterized protein</fullName>
    </submittedName>
</protein>
<sequence length="91" mass="10426">MPIHLLFDLLAYTIGAILAWKVFKARCLSGWKSQHLFFTSTLSICQFVFLEYKALALSDSTKLKLCTPTQISFSFVRQYKAKALYSNPNKL</sequence>
<evidence type="ECO:0000313" key="1">
    <source>
        <dbReference type="EMBL" id="TGO03545.1"/>
    </source>
</evidence>